<feature type="compositionally biased region" description="Low complexity" evidence="1">
    <location>
        <begin position="306"/>
        <end position="321"/>
    </location>
</feature>
<feature type="transmembrane region" description="Helical" evidence="2">
    <location>
        <begin position="113"/>
        <end position="131"/>
    </location>
</feature>
<feature type="compositionally biased region" description="Basic residues" evidence="1">
    <location>
        <begin position="262"/>
        <end position="277"/>
    </location>
</feature>
<sequence>MAVDPPACINPDYPAVLAHFIHLLVSFRCWNDLVRSVTFENPPANMGHPWFLLGMLVDLVGIAQNIRAENRASLFYYEMMNVAATAYAVIGMPFFAGLYHVCINTENRHLNRLGFAVAILITFMPLVYYRRRKRLRMMSWTKYAIFVSLLTMLIQAFRYADILTVLGCYVIYYAVHRVGNGSQRSGIFTNYQKMLLWISLANIIFVLAFSPDKNLRAVVGDENIAEVKKATEEAISAVISMLPKRPRDDDDIFGDYEAGKGKGGKGKGKRGKGKMGKGKSPPDGAQAGKGPMHAGKGKAPGGGKGKPAAGKAAAAGKSGKGPVAQHHAAALLADYHDYSELSRSNILHKQRSLPPPVWIHEKRHSIIKH</sequence>
<feature type="transmembrane region" description="Helical" evidence="2">
    <location>
        <begin position="50"/>
        <end position="68"/>
    </location>
</feature>
<evidence type="ECO:0000256" key="1">
    <source>
        <dbReference type="SAM" id="MobiDB-lite"/>
    </source>
</evidence>
<gene>
    <name evidence="3" type="ORF">NMOB1V02_LOCUS11030</name>
</gene>
<proteinExistence type="predicted"/>
<dbReference type="EMBL" id="CAJPEX010005390">
    <property type="protein sequence ID" value="CAG0923566.1"/>
    <property type="molecule type" value="Genomic_DNA"/>
</dbReference>
<dbReference type="Proteomes" id="UP000678499">
    <property type="component" value="Unassembled WGS sequence"/>
</dbReference>
<dbReference type="EMBL" id="OA887427">
    <property type="protein sequence ID" value="CAD7283414.1"/>
    <property type="molecule type" value="Genomic_DNA"/>
</dbReference>
<feature type="transmembrane region" description="Helical" evidence="2">
    <location>
        <begin position="143"/>
        <end position="174"/>
    </location>
</feature>
<organism evidence="3">
    <name type="scientific">Notodromas monacha</name>
    <dbReference type="NCBI Taxonomy" id="399045"/>
    <lineage>
        <taxon>Eukaryota</taxon>
        <taxon>Metazoa</taxon>
        <taxon>Ecdysozoa</taxon>
        <taxon>Arthropoda</taxon>
        <taxon>Crustacea</taxon>
        <taxon>Oligostraca</taxon>
        <taxon>Ostracoda</taxon>
        <taxon>Podocopa</taxon>
        <taxon>Podocopida</taxon>
        <taxon>Cypridocopina</taxon>
        <taxon>Cypridoidea</taxon>
        <taxon>Cyprididae</taxon>
        <taxon>Notodromas</taxon>
    </lineage>
</organism>
<accession>A0A7R9C0K5</accession>
<keyword evidence="2" id="KW-0472">Membrane</keyword>
<keyword evidence="2" id="KW-0812">Transmembrane</keyword>
<feature type="transmembrane region" description="Helical" evidence="2">
    <location>
        <begin position="80"/>
        <end position="101"/>
    </location>
</feature>
<keyword evidence="2" id="KW-1133">Transmembrane helix</keyword>
<name>A0A7R9C0K5_9CRUS</name>
<evidence type="ECO:0000313" key="3">
    <source>
        <dbReference type="EMBL" id="CAD7283414.1"/>
    </source>
</evidence>
<evidence type="ECO:0000256" key="2">
    <source>
        <dbReference type="SAM" id="Phobius"/>
    </source>
</evidence>
<feature type="transmembrane region" description="Helical" evidence="2">
    <location>
        <begin position="194"/>
        <end position="210"/>
    </location>
</feature>
<dbReference type="AlphaFoldDB" id="A0A7R9C0K5"/>
<protein>
    <submittedName>
        <fullName evidence="3">Uncharacterized protein</fullName>
    </submittedName>
</protein>
<keyword evidence="4" id="KW-1185">Reference proteome</keyword>
<reference evidence="3" key="1">
    <citation type="submission" date="2020-11" db="EMBL/GenBank/DDBJ databases">
        <authorList>
            <person name="Tran Van P."/>
        </authorList>
    </citation>
    <scope>NUCLEOTIDE SEQUENCE</scope>
</reference>
<feature type="region of interest" description="Disordered" evidence="1">
    <location>
        <begin position="252"/>
        <end position="321"/>
    </location>
</feature>
<evidence type="ECO:0000313" key="4">
    <source>
        <dbReference type="Proteomes" id="UP000678499"/>
    </source>
</evidence>